<feature type="region of interest" description="Disordered" evidence="1">
    <location>
        <begin position="157"/>
        <end position="180"/>
    </location>
</feature>
<reference evidence="3" key="1">
    <citation type="submission" date="2014-05" db="EMBL/GenBank/DDBJ databases">
        <title>The transcriptome of the halophilic microalga Tetraselmis sp. GSL018 isolated from the Great Salt Lake, Utah.</title>
        <authorList>
            <person name="Jinkerson R.E."/>
            <person name="D'Adamo S."/>
            <person name="Posewitz M.C."/>
        </authorList>
    </citation>
    <scope>NUCLEOTIDE SEQUENCE</scope>
    <source>
        <strain evidence="3">GSL018</strain>
    </source>
</reference>
<dbReference type="AlphaFoldDB" id="A0A061S3Y5"/>
<organism evidence="3">
    <name type="scientific">Tetraselmis sp. GSL018</name>
    <dbReference type="NCBI Taxonomy" id="582737"/>
    <lineage>
        <taxon>Eukaryota</taxon>
        <taxon>Viridiplantae</taxon>
        <taxon>Chlorophyta</taxon>
        <taxon>core chlorophytes</taxon>
        <taxon>Chlorodendrophyceae</taxon>
        <taxon>Chlorodendrales</taxon>
        <taxon>Chlorodendraceae</taxon>
        <taxon>Tetraselmis</taxon>
    </lineage>
</organism>
<keyword evidence="2" id="KW-0472">Membrane</keyword>
<accession>A0A061S3Y5</accession>
<evidence type="ECO:0000256" key="1">
    <source>
        <dbReference type="SAM" id="MobiDB-lite"/>
    </source>
</evidence>
<evidence type="ECO:0000313" key="3">
    <source>
        <dbReference type="EMBL" id="JAC79892.1"/>
    </source>
</evidence>
<feature type="region of interest" description="Disordered" evidence="1">
    <location>
        <begin position="97"/>
        <end position="135"/>
    </location>
</feature>
<sequence>MSDLPRRNWPRAYNITKQDMEASRLVFVSLKGSKPRRKVAVPVPDTYTYQQFADKVKQKLKLLSVGSISHAATGERLVNIEDLQDIDELLVEEEPLQDVQVDKTANGALSRQDEAASRSEAGADGGPFPAASTSSDTILGTQERAASSSAIPTAAMLRSQQNRPPPSGQMGSVDDDDDGKKKYVKRRAGILRRLQRLFPSMLAPGLPVTARDLDGAGRRRKAHGLIDARNFFVMFALVSCLATMLLLYSRVSS</sequence>
<keyword evidence="2" id="KW-1133">Transmembrane helix</keyword>
<protein>
    <submittedName>
        <fullName evidence="3">Uncharacterized protein</fullName>
    </submittedName>
</protein>
<keyword evidence="2" id="KW-0812">Transmembrane</keyword>
<name>A0A061S3Y5_9CHLO</name>
<proteinExistence type="predicted"/>
<feature type="transmembrane region" description="Helical" evidence="2">
    <location>
        <begin position="228"/>
        <end position="248"/>
    </location>
</feature>
<dbReference type="EMBL" id="GBEZ01005413">
    <property type="protein sequence ID" value="JAC79892.1"/>
    <property type="molecule type" value="Transcribed_RNA"/>
</dbReference>
<evidence type="ECO:0000256" key="2">
    <source>
        <dbReference type="SAM" id="Phobius"/>
    </source>
</evidence>
<gene>
    <name evidence="3" type="ORF">TSPGSL018_11602</name>
</gene>